<dbReference type="InterPro" id="IPR018846">
    <property type="entry name" value="Beta-prop_RSE1/DDB1/CPSF1_1st"/>
</dbReference>
<dbReference type="PANTHER" id="PTHR10644">
    <property type="entry name" value="DNA REPAIR/RNA PROCESSING CPSF FAMILY"/>
    <property type="match status" value="1"/>
</dbReference>
<keyword evidence="2" id="KW-0507">mRNA processing</keyword>
<dbReference type="FunFam" id="2.130.10.10:FF:001143">
    <property type="entry name" value="Pre-mRNA-splicing factor rse-1, putative"/>
    <property type="match status" value="1"/>
</dbReference>
<dbReference type="InterPro" id="IPR050358">
    <property type="entry name" value="RSE1/DDB1/CFT1"/>
</dbReference>
<evidence type="ECO:0000259" key="7">
    <source>
        <dbReference type="Pfam" id="PF10433"/>
    </source>
</evidence>
<dbReference type="Gene3D" id="2.130.10.10">
    <property type="entry name" value="YVTN repeat-like/Quinoprotein amine dehydrogenase"/>
    <property type="match status" value="1"/>
</dbReference>
<protein>
    <recommendedName>
        <fullName evidence="7">RSE1/DDB1/CPSF1 first beta-propeller domain-containing protein</fullName>
    </recommendedName>
</protein>
<dbReference type="EMBL" id="JAGMUX010000001">
    <property type="protein sequence ID" value="KAH7269113.1"/>
    <property type="molecule type" value="Genomic_DNA"/>
</dbReference>
<comment type="subcellular location">
    <subcellularLocation>
        <location evidence="1">Nucleus</location>
    </subcellularLocation>
</comment>
<evidence type="ECO:0000256" key="4">
    <source>
        <dbReference type="ARBA" id="ARBA00023187"/>
    </source>
</evidence>
<dbReference type="GO" id="GO:0006397">
    <property type="term" value="P:mRNA processing"/>
    <property type="evidence" value="ECO:0007669"/>
    <property type="project" value="UniProtKB-KW"/>
</dbReference>
<evidence type="ECO:0000256" key="1">
    <source>
        <dbReference type="ARBA" id="ARBA00004123"/>
    </source>
</evidence>
<dbReference type="GO" id="GO:0008380">
    <property type="term" value="P:RNA splicing"/>
    <property type="evidence" value="ECO:0007669"/>
    <property type="project" value="UniProtKB-KW"/>
</dbReference>
<sequence>MTTALNMCLYSLTLNPPTAISQAIVGQFSGTKEQQILTVSGSLLTLYRHDPIRGRIYSLLSNDLFSILRSIASLRLAGSAKANFLDYIIVATDSGSIAVLEYLVAQNRFSRVHLETFGKSGVRRTVPGQYLAADPKGRACIIASIEKNKLIYVFNRNAQADLTISSPLEAQKHEALVLSLVALDVGYSNPTFAALETDHSESDQNPSDQESLDVELVYYELDLGLNHVIRKWSETVDPTASLLFQIPGGNDGPSGVLVCGEESITYRHLN</sequence>
<evidence type="ECO:0000256" key="6">
    <source>
        <dbReference type="ARBA" id="ARBA00038266"/>
    </source>
</evidence>
<dbReference type="Proteomes" id="UP000720189">
    <property type="component" value="Unassembled WGS sequence"/>
</dbReference>
<proteinExistence type="inferred from homology"/>
<evidence type="ECO:0000256" key="2">
    <source>
        <dbReference type="ARBA" id="ARBA00022664"/>
    </source>
</evidence>
<organism evidence="8 9">
    <name type="scientific">Fusarium redolens</name>
    <dbReference type="NCBI Taxonomy" id="48865"/>
    <lineage>
        <taxon>Eukaryota</taxon>
        <taxon>Fungi</taxon>
        <taxon>Dikarya</taxon>
        <taxon>Ascomycota</taxon>
        <taxon>Pezizomycotina</taxon>
        <taxon>Sordariomycetes</taxon>
        <taxon>Hypocreomycetidae</taxon>
        <taxon>Hypocreales</taxon>
        <taxon>Nectriaceae</taxon>
        <taxon>Fusarium</taxon>
        <taxon>Fusarium redolens species complex</taxon>
    </lineage>
</organism>
<evidence type="ECO:0000256" key="3">
    <source>
        <dbReference type="ARBA" id="ARBA00022728"/>
    </source>
</evidence>
<dbReference type="GO" id="GO:0005681">
    <property type="term" value="C:spliceosomal complex"/>
    <property type="evidence" value="ECO:0007669"/>
    <property type="project" value="UniProtKB-KW"/>
</dbReference>
<dbReference type="OrthoDB" id="436637at2759"/>
<comment type="caution">
    <text evidence="8">The sequence shown here is derived from an EMBL/GenBank/DDBJ whole genome shotgun (WGS) entry which is preliminary data.</text>
</comment>
<comment type="similarity">
    <text evidence="6">Belongs to the RSE1 family.</text>
</comment>
<evidence type="ECO:0000256" key="5">
    <source>
        <dbReference type="ARBA" id="ARBA00023242"/>
    </source>
</evidence>
<dbReference type="GeneID" id="70231156"/>
<dbReference type="InterPro" id="IPR015943">
    <property type="entry name" value="WD40/YVTN_repeat-like_dom_sf"/>
</dbReference>
<accession>A0A9P9KV24</accession>
<keyword evidence="5" id="KW-0539">Nucleus</keyword>
<evidence type="ECO:0000313" key="8">
    <source>
        <dbReference type="EMBL" id="KAH7269113.1"/>
    </source>
</evidence>
<dbReference type="Pfam" id="PF10433">
    <property type="entry name" value="Beta-prop_RSE1_1st"/>
    <property type="match status" value="1"/>
</dbReference>
<evidence type="ECO:0000313" key="9">
    <source>
        <dbReference type="Proteomes" id="UP000720189"/>
    </source>
</evidence>
<feature type="domain" description="RSE1/DDB1/CPSF1 first beta-propeller" evidence="7">
    <location>
        <begin position="19"/>
        <end position="268"/>
    </location>
</feature>
<name>A0A9P9KV24_FUSRE</name>
<keyword evidence="9" id="KW-1185">Reference proteome</keyword>
<keyword evidence="4" id="KW-0508">mRNA splicing</keyword>
<dbReference type="AlphaFoldDB" id="A0A9P9KV24"/>
<keyword evidence="3" id="KW-0747">Spliceosome</keyword>
<reference evidence="8" key="1">
    <citation type="journal article" date="2021" name="Nat. Commun.">
        <title>Genetic determinants of endophytism in the Arabidopsis root mycobiome.</title>
        <authorList>
            <person name="Mesny F."/>
            <person name="Miyauchi S."/>
            <person name="Thiergart T."/>
            <person name="Pickel B."/>
            <person name="Atanasova L."/>
            <person name="Karlsson M."/>
            <person name="Huettel B."/>
            <person name="Barry K.W."/>
            <person name="Haridas S."/>
            <person name="Chen C."/>
            <person name="Bauer D."/>
            <person name="Andreopoulos W."/>
            <person name="Pangilinan J."/>
            <person name="LaButti K."/>
            <person name="Riley R."/>
            <person name="Lipzen A."/>
            <person name="Clum A."/>
            <person name="Drula E."/>
            <person name="Henrissat B."/>
            <person name="Kohler A."/>
            <person name="Grigoriev I.V."/>
            <person name="Martin F.M."/>
            <person name="Hacquard S."/>
        </authorList>
    </citation>
    <scope>NUCLEOTIDE SEQUENCE</scope>
    <source>
        <strain evidence="8">MPI-CAGE-AT-0023</strain>
    </source>
</reference>
<dbReference type="RefSeq" id="XP_046055881.1">
    <property type="nucleotide sequence ID" value="XM_046201202.1"/>
</dbReference>
<gene>
    <name evidence="8" type="ORF">BKA55DRAFT_731412</name>
</gene>